<reference evidence="1" key="1">
    <citation type="submission" date="2022-11" db="EMBL/GenBank/DDBJ databases">
        <authorList>
            <person name="Kikuchi T."/>
        </authorList>
    </citation>
    <scope>NUCLEOTIDE SEQUENCE</scope>
    <source>
        <strain evidence="1">PS1010</strain>
    </source>
</reference>
<keyword evidence="2" id="KW-1185">Reference proteome</keyword>
<evidence type="ECO:0000313" key="1">
    <source>
        <dbReference type="EMBL" id="CAI5455153.1"/>
    </source>
</evidence>
<protein>
    <submittedName>
        <fullName evidence="1">Uncharacterized protein</fullName>
    </submittedName>
</protein>
<accession>A0A9P1J3M1</accession>
<dbReference type="Proteomes" id="UP001152747">
    <property type="component" value="Unassembled WGS sequence"/>
</dbReference>
<gene>
    <name evidence="1" type="ORF">CAMP_LOCUS17790</name>
</gene>
<organism evidence="1 2">
    <name type="scientific">Caenorhabditis angaria</name>
    <dbReference type="NCBI Taxonomy" id="860376"/>
    <lineage>
        <taxon>Eukaryota</taxon>
        <taxon>Metazoa</taxon>
        <taxon>Ecdysozoa</taxon>
        <taxon>Nematoda</taxon>
        <taxon>Chromadorea</taxon>
        <taxon>Rhabditida</taxon>
        <taxon>Rhabditina</taxon>
        <taxon>Rhabditomorpha</taxon>
        <taxon>Rhabditoidea</taxon>
        <taxon>Rhabditidae</taxon>
        <taxon>Peloderinae</taxon>
        <taxon>Caenorhabditis</taxon>
    </lineage>
</organism>
<sequence length="113" mass="12746">MDSEEILVCNVIDSLAPDAKTLVMSYIMELCHRFNQRSAVPINLQGYEFANIVSTLRNCFRMLYLILVDILQPGSNDPIPQGSVQTLNFGICSLYLMEEDIYQTLVEAGLQQP</sequence>
<dbReference type="EMBL" id="CANHGI010000006">
    <property type="protein sequence ID" value="CAI5455153.1"/>
    <property type="molecule type" value="Genomic_DNA"/>
</dbReference>
<dbReference type="AlphaFoldDB" id="A0A9P1J3M1"/>
<evidence type="ECO:0000313" key="2">
    <source>
        <dbReference type="Proteomes" id="UP001152747"/>
    </source>
</evidence>
<name>A0A9P1J3M1_9PELO</name>
<proteinExistence type="predicted"/>
<comment type="caution">
    <text evidence="1">The sequence shown here is derived from an EMBL/GenBank/DDBJ whole genome shotgun (WGS) entry which is preliminary data.</text>
</comment>